<evidence type="ECO:0000256" key="1">
    <source>
        <dbReference type="SAM" id="Phobius"/>
    </source>
</evidence>
<gene>
    <name evidence="2" type="ORF">SDC9_200320</name>
</gene>
<accession>A0A645IMX5</accession>
<dbReference type="AlphaFoldDB" id="A0A645IMX5"/>
<feature type="transmembrane region" description="Helical" evidence="1">
    <location>
        <begin position="37"/>
        <end position="58"/>
    </location>
</feature>
<organism evidence="2">
    <name type="scientific">bioreactor metagenome</name>
    <dbReference type="NCBI Taxonomy" id="1076179"/>
    <lineage>
        <taxon>unclassified sequences</taxon>
        <taxon>metagenomes</taxon>
        <taxon>ecological metagenomes</taxon>
    </lineage>
</organism>
<evidence type="ECO:0000313" key="2">
    <source>
        <dbReference type="EMBL" id="MPN52658.1"/>
    </source>
</evidence>
<sequence>MVLLYSVFIVIGATQFLPVVAIQTSTVLRWQMSLVYSIIPISMAAIGILCLRDIYVLVEENFLKSGREGSK</sequence>
<dbReference type="EMBL" id="VSSQ01118980">
    <property type="protein sequence ID" value="MPN52658.1"/>
    <property type="molecule type" value="Genomic_DNA"/>
</dbReference>
<reference evidence="2" key="1">
    <citation type="submission" date="2019-08" db="EMBL/GenBank/DDBJ databases">
        <authorList>
            <person name="Kucharzyk K."/>
            <person name="Murdoch R.W."/>
            <person name="Higgins S."/>
            <person name="Loffler F."/>
        </authorList>
    </citation>
    <scope>NUCLEOTIDE SEQUENCE</scope>
</reference>
<proteinExistence type="predicted"/>
<comment type="caution">
    <text evidence="2">The sequence shown here is derived from an EMBL/GenBank/DDBJ whole genome shotgun (WGS) entry which is preliminary data.</text>
</comment>
<keyword evidence="1" id="KW-1133">Transmembrane helix</keyword>
<name>A0A645IMX5_9ZZZZ</name>
<keyword evidence="1" id="KW-0812">Transmembrane</keyword>
<keyword evidence="1" id="KW-0472">Membrane</keyword>
<protein>
    <submittedName>
        <fullName evidence="2">Uncharacterized protein</fullName>
    </submittedName>
</protein>